<evidence type="ECO:0000256" key="1">
    <source>
        <dbReference type="SAM" id="MobiDB-lite"/>
    </source>
</evidence>
<feature type="compositionally biased region" description="Basic and acidic residues" evidence="1">
    <location>
        <begin position="289"/>
        <end position="304"/>
    </location>
</feature>
<dbReference type="RefSeq" id="XP_033396715.1">
    <property type="nucleotide sequence ID" value="XM_033537057.1"/>
</dbReference>
<sequence>MAEHQNYVLKVTAGRDYDLKNHQDVHVNTAKPVDISTDDIDASINVRIQDYRGLPKDSPATSPYFSNDGHKYDRYSIAYTFRLKNDVPGDKLVFGNDFDHPIRDRLPPGFNLAFRYLKSWIDPTIEGDINADEPYLYAPVLGSMNRLQVGSKGQSLKETIAGAGEKLGEGDDAITVIEEGAQGDGEDVRKEKSIPDAPNARMKHYAYEQYRKEFTFEKDRPYACDFFNSYLDFNEFAIKLPIITVPIVRYWDGQPLRYVLKNLETNEPLFVIHFTLIPADQLDAEDANDNARKQLADGDKESEHGSGASAPAPNDADID</sequence>
<feature type="region of interest" description="Disordered" evidence="1">
    <location>
        <begin position="285"/>
        <end position="319"/>
    </location>
</feature>
<evidence type="ECO:0000313" key="3">
    <source>
        <dbReference type="EMBL" id="KAF2141002.1"/>
    </source>
</evidence>
<feature type="domain" description="Domain of unknown function at the cortex 1" evidence="2">
    <location>
        <begin position="9"/>
        <end position="276"/>
    </location>
</feature>
<reference evidence="3" key="1">
    <citation type="journal article" date="2020" name="Stud. Mycol.">
        <title>101 Dothideomycetes genomes: a test case for predicting lifestyles and emergence of pathogens.</title>
        <authorList>
            <person name="Haridas S."/>
            <person name="Albert R."/>
            <person name="Binder M."/>
            <person name="Bloem J."/>
            <person name="Labutti K."/>
            <person name="Salamov A."/>
            <person name="Andreopoulos B."/>
            <person name="Baker S."/>
            <person name="Barry K."/>
            <person name="Bills G."/>
            <person name="Bluhm B."/>
            <person name="Cannon C."/>
            <person name="Castanera R."/>
            <person name="Culley D."/>
            <person name="Daum C."/>
            <person name="Ezra D."/>
            <person name="Gonzalez J."/>
            <person name="Henrissat B."/>
            <person name="Kuo A."/>
            <person name="Liang C."/>
            <person name="Lipzen A."/>
            <person name="Lutzoni F."/>
            <person name="Magnuson J."/>
            <person name="Mondo S."/>
            <person name="Nolan M."/>
            <person name="Ohm R."/>
            <person name="Pangilinan J."/>
            <person name="Park H.-J."/>
            <person name="Ramirez L."/>
            <person name="Alfaro M."/>
            <person name="Sun H."/>
            <person name="Tritt A."/>
            <person name="Yoshinaga Y."/>
            <person name="Zwiers L.-H."/>
            <person name="Turgeon B."/>
            <person name="Goodwin S."/>
            <person name="Spatafora J."/>
            <person name="Crous P."/>
            <person name="Grigoriev I."/>
        </authorList>
    </citation>
    <scope>NUCLEOTIDE SEQUENCE</scope>
    <source>
        <strain evidence="3">CBS 121167</strain>
    </source>
</reference>
<dbReference type="AlphaFoldDB" id="A0A6A6B9Q2"/>
<gene>
    <name evidence="3" type="ORF">K452DRAFT_229718</name>
</gene>
<evidence type="ECO:0000313" key="4">
    <source>
        <dbReference type="Proteomes" id="UP000799438"/>
    </source>
</evidence>
<dbReference type="GeneID" id="54294553"/>
<name>A0A6A6B9Q2_9PEZI</name>
<dbReference type="Pfam" id="PF08588">
    <property type="entry name" value="Duc1"/>
    <property type="match status" value="1"/>
</dbReference>
<dbReference type="EMBL" id="ML995488">
    <property type="protein sequence ID" value="KAF2141002.1"/>
    <property type="molecule type" value="Genomic_DNA"/>
</dbReference>
<dbReference type="PANTHER" id="PTHR34826:SF2">
    <property type="entry name" value="UPF0590 PROTEIN C409.17C"/>
    <property type="match status" value="1"/>
</dbReference>
<organism evidence="3 4">
    <name type="scientific">Aplosporella prunicola CBS 121167</name>
    <dbReference type="NCBI Taxonomy" id="1176127"/>
    <lineage>
        <taxon>Eukaryota</taxon>
        <taxon>Fungi</taxon>
        <taxon>Dikarya</taxon>
        <taxon>Ascomycota</taxon>
        <taxon>Pezizomycotina</taxon>
        <taxon>Dothideomycetes</taxon>
        <taxon>Dothideomycetes incertae sedis</taxon>
        <taxon>Botryosphaeriales</taxon>
        <taxon>Aplosporellaceae</taxon>
        <taxon>Aplosporella</taxon>
    </lineage>
</organism>
<dbReference type="OrthoDB" id="2119945at2759"/>
<proteinExistence type="predicted"/>
<dbReference type="Proteomes" id="UP000799438">
    <property type="component" value="Unassembled WGS sequence"/>
</dbReference>
<keyword evidence="4" id="KW-1185">Reference proteome</keyword>
<protein>
    <recommendedName>
        <fullName evidence="2">Domain of unknown function at the cortex 1 domain-containing protein</fullName>
    </recommendedName>
</protein>
<evidence type="ECO:0000259" key="2">
    <source>
        <dbReference type="Pfam" id="PF08588"/>
    </source>
</evidence>
<dbReference type="PANTHER" id="PTHR34826">
    <property type="entry name" value="UPF0590 PROTEIN C409.17C"/>
    <property type="match status" value="1"/>
</dbReference>
<dbReference type="InterPro" id="IPR013897">
    <property type="entry name" value="Duc1"/>
</dbReference>
<accession>A0A6A6B9Q2</accession>